<dbReference type="InterPro" id="IPR019993">
    <property type="entry name" value="RecB_nuclease_TM0106_put"/>
</dbReference>
<dbReference type="NCBIfam" id="TIGR03491">
    <property type="entry name" value="TM0106 family RecB-like putative nuclease"/>
    <property type="match status" value="1"/>
</dbReference>
<proteinExistence type="predicted"/>
<evidence type="ECO:0000313" key="2">
    <source>
        <dbReference type="EMBL" id="OGM99850.1"/>
    </source>
</evidence>
<sequence>MDKKPKLYAEHFYKFFQCPHWIWYDIYGDAQKRKAMPPIIDLIYKGKMAGASQKLREHKKFEEIKPELYRDIEEAFLATLELMRQGKNIYHGALMNEDWAGIPDLLEARPGKSDLGDWHYVVYDVQSSLDLRDEYKFQLIFYSLILERLQGVRPKEAYVIDPQGNERSFQIDEFIDQFHLTREQIEKILDGEKPAPFLKSGCKRTPWYSLCLSETQGCNDVSLIFKMSQADQRRLYGVGIKTVDDMAQADVNDLQSKLEDWSFDKIVRFNNQAKVLMSNQPFILRKPNFPEVEHEIYFDIESDPTRDVDYLLGYLVKTCPTSDVGQVRHPMSDIQYSYFMAKDKSEEEKIWKSFLDFLAKLDNFVIYHYAYYERAVFDRLALRYGAPTVLIDKFRENTIDLHQKLVDTAVLPLYFYSLKDVAGYLGYKWDDPQAGGAESVVWYNNWLDKNDPVKSPKGDHGAGAAIMKKILKYNEDDVRATLLIKTWLEQQKPSKEKEKLED</sequence>
<dbReference type="AlphaFoldDB" id="A0A1F8EG84"/>
<reference evidence="2 3" key="1">
    <citation type="journal article" date="2016" name="Nat. Commun.">
        <title>Thousands of microbial genomes shed light on interconnected biogeochemical processes in an aquifer system.</title>
        <authorList>
            <person name="Anantharaman K."/>
            <person name="Brown C.T."/>
            <person name="Hug L.A."/>
            <person name="Sharon I."/>
            <person name="Castelle C.J."/>
            <person name="Probst A.J."/>
            <person name="Thomas B.C."/>
            <person name="Singh A."/>
            <person name="Wilkins M.J."/>
            <person name="Karaoz U."/>
            <person name="Brodie E.L."/>
            <person name="Williams K.H."/>
            <person name="Hubbard S.S."/>
            <person name="Banfield J.F."/>
        </authorList>
    </citation>
    <scope>NUCLEOTIDE SEQUENCE [LARGE SCALE GENOMIC DNA]</scope>
</reference>
<dbReference type="Gene3D" id="3.90.320.10">
    <property type="match status" value="1"/>
</dbReference>
<dbReference type="InterPro" id="IPR038720">
    <property type="entry name" value="YprB_RNase_H-like_dom"/>
</dbReference>
<accession>A0A1F8EG84</accession>
<dbReference type="Pfam" id="PF13482">
    <property type="entry name" value="RNase_H_2"/>
    <property type="match status" value="1"/>
</dbReference>
<dbReference type="InterPro" id="IPR011604">
    <property type="entry name" value="PDDEXK-like_dom_sf"/>
</dbReference>
<gene>
    <name evidence="2" type="ORF">A2817_03140</name>
</gene>
<dbReference type="SUPFAM" id="SSF53098">
    <property type="entry name" value="Ribonuclease H-like"/>
    <property type="match status" value="1"/>
</dbReference>
<dbReference type="InterPro" id="IPR012337">
    <property type="entry name" value="RNaseH-like_sf"/>
</dbReference>
<protein>
    <recommendedName>
        <fullName evidence="1">YprB ribonuclease H-like domain-containing protein</fullName>
    </recommendedName>
</protein>
<feature type="domain" description="YprB ribonuclease H-like" evidence="1">
    <location>
        <begin position="296"/>
        <end position="488"/>
    </location>
</feature>
<dbReference type="EMBL" id="MGIZ01000008">
    <property type="protein sequence ID" value="OGM99850.1"/>
    <property type="molecule type" value="Genomic_DNA"/>
</dbReference>
<dbReference type="Proteomes" id="UP000177594">
    <property type="component" value="Unassembled WGS sequence"/>
</dbReference>
<evidence type="ECO:0000259" key="1">
    <source>
        <dbReference type="Pfam" id="PF13482"/>
    </source>
</evidence>
<name>A0A1F8EG84_9BACT</name>
<organism evidence="2 3">
    <name type="scientific">Candidatus Yanofskybacteria bacterium RIFCSPHIGHO2_01_FULL_39_8b</name>
    <dbReference type="NCBI Taxonomy" id="1802659"/>
    <lineage>
        <taxon>Bacteria</taxon>
        <taxon>Candidatus Yanofskyibacteriota</taxon>
    </lineage>
</organism>
<comment type="caution">
    <text evidence="2">The sequence shown here is derived from an EMBL/GenBank/DDBJ whole genome shotgun (WGS) entry which is preliminary data.</text>
</comment>
<evidence type="ECO:0000313" key="3">
    <source>
        <dbReference type="Proteomes" id="UP000177594"/>
    </source>
</evidence>